<keyword evidence="1" id="KW-0812">Transmembrane</keyword>
<dbReference type="Proteomes" id="UP000182584">
    <property type="component" value="Unassembled WGS sequence"/>
</dbReference>
<dbReference type="EMBL" id="FOGJ01000014">
    <property type="protein sequence ID" value="SER94960.1"/>
    <property type="molecule type" value="Genomic_DNA"/>
</dbReference>
<feature type="transmembrane region" description="Helical" evidence="1">
    <location>
        <begin position="125"/>
        <end position="144"/>
    </location>
</feature>
<dbReference type="PANTHER" id="PTHR37312">
    <property type="entry name" value="MEMBRANE-BOUND ACYLTRANSFERASE YKRP-RELATED"/>
    <property type="match status" value="1"/>
</dbReference>
<feature type="transmembrane region" description="Helical" evidence="1">
    <location>
        <begin position="156"/>
        <end position="173"/>
    </location>
</feature>
<feature type="transmembrane region" description="Helical" evidence="1">
    <location>
        <begin position="71"/>
        <end position="89"/>
    </location>
</feature>
<dbReference type="OrthoDB" id="6623990at2"/>
<feature type="transmembrane region" description="Helical" evidence="1">
    <location>
        <begin position="332"/>
        <end position="351"/>
    </location>
</feature>
<organism evidence="3 4">
    <name type="scientific">Butyrivibrio fibrisolvens</name>
    <dbReference type="NCBI Taxonomy" id="831"/>
    <lineage>
        <taxon>Bacteria</taxon>
        <taxon>Bacillati</taxon>
        <taxon>Bacillota</taxon>
        <taxon>Clostridia</taxon>
        <taxon>Lachnospirales</taxon>
        <taxon>Lachnospiraceae</taxon>
        <taxon>Butyrivibrio</taxon>
    </lineage>
</organism>
<name>A0A1H9TCA4_BUTFI</name>
<feature type="transmembrane region" description="Helical" evidence="1">
    <location>
        <begin position="261"/>
        <end position="281"/>
    </location>
</feature>
<evidence type="ECO:0000259" key="2">
    <source>
        <dbReference type="Pfam" id="PF01757"/>
    </source>
</evidence>
<evidence type="ECO:0000256" key="1">
    <source>
        <dbReference type="SAM" id="Phobius"/>
    </source>
</evidence>
<dbReference type="RefSeq" id="WP_074756547.1">
    <property type="nucleotide sequence ID" value="NZ_FOGJ01000014.1"/>
</dbReference>
<dbReference type="InterPro" id="IPR002656">
    <property type="entry name" value="Acyl_transf_3_dom"/>
</dbReference>
<evidence type="ECO:0000313" key="3">
    <source>
        <dbReference type="EMBL" id="SER94960.1"/>
    </source>
</evidence>
<protein>
    <submittedName>
        <fullName evidence="3">Fucose 4-O-acetylase</fullName>
    </submittedName>
</protein>
<dbReference type="PANTHER" id="PTHR37312:SF1">
    <property type="entry name" value="MEMBRANE-BOUND ACYLTRANSFERASE YKRP-RELATED"/>
    <property type="match status" value="1"/>
</dbReference>
<feature type="domain" description="Acyltransferase 3" evidence="2">
    <location>
        <begin position="5"/>
        <end position="347"/>
    </location>
</feature>
<accession>A0A1H9TCA4</accession>
<dbReference type="Pfam" id="PF01757">
    <property type="entry name" value="Acyl_transf_3"/>
    <property type="match status" value="1"/>
</dbReference>
<keyword evidence="1" id="KW-1133">Transmembrane helix</keyword>
<proteinExistence type="predicted"/>
<dbReference type="eggNOG" id="COG3594">
    <property type="taxonomic scope" value="Bacteria"/>
</dbReference>
<dbReference type="AlphaFoldDB" id="A0A1H9TCA4"/>
<gene>
    <name evidence="3" type="ORF">SAMN04487884_11479</name>
</gene>
<sequence length="368" mass="41103">MKTRNYTLDNAKAFAIFVVVLAHVLRDGRYFTYFVPAAVPVFFLLSGITYHHSSSFLNFILKKIKTIVVPYLFAGVISIIIFAFLGRYASNLLHEDIATTKVLPNILFLLYGSGKSGHMKWNNSLWFLPCLMVIMLLVYLIETIVAKLKKSRFHSLIIRIILSLFCLSIGLYLTRKLNGIALCWHIETALCNVIFTEIGIVIAPSVLSATIFSDHTCHNAIQRLINRLLTCKAIRAIFFFVLALVFSYLNGETSARTDEYGISFILYFLSAICYAISYLYAGSLIGSKLSAITYTGMNTLPILLWNKYPVIVFQTLIGKFSNILDHPDTPAALIAAVVPAILVIILCLLAGKIQKKFLPVTLGVRPGK</sequence>
<dbReference type="GO" id="GO:0016747">
    <property type="term" value="F:acyltransferase activity, transferring groups other than amino-acyl groups"/>
    <property type="evidence" value="ECO:0007669"/>
    <property type="project" value="InterPro"/>
</dbReference>
<feature type="transmembrane region" description="Helical" evidence="1">
    <location>
        <begin position="233"/>
        <end position="249"/>
    </location>
</feature>
<reference evidence="3 4" key="1">
    <citation type="submission" date="2016-10" db="EMBL/GenBank/DDBJ databases">
        <authorList>
            <person name="de Groot N.N."/>
        </authorList>
    </citation>
    <scope>NUCLEOTIDE SEQUENCE [LARGE SCALE GENOMIC DNA]</scope>
    <source>
        <strain evidence="3 4">AR40</strain>
    </source>
</reference>
<evidence type="ECO:0000313" key="4">
    <source>
        <dbReference type="Proteomes" id="UP000182584"/>
    </source>
</evidence>
<keyword evidence="1" id="KW-0472">Membrane</keyword>
<feature type="transmembrane region" description="Helical" evidence="1">
    <location>
        <begin position="31"/>
        <end position="50"/>
    </location>
</feature>
<dbReference type="InterPro" id="IPR052734">
    <property type="entry name" value="Nod_factor_acetyltransferase"/>
</dbReference>